<dbReference type="EMBL" id="CP081869">
    <property type="protein sequence ID" value="QZO02036.1"/>
    <property type="molecule type" value="Genomic_DNA"/>
</dbReference>
<organism evidence="2 3">
    <name type="scientific">Chenggangzhangella methanolivorans</name>
    <dbReference type="NCBI Taxonomy" id="1437009"/>
    <lineage>
        <taxon>Bacteria</taxon>
        <taxon>Pseudomonadati</taxon>
        <taxon>Pseudomonadota</taxon>
        <taxon>Alphaproteobacteria</taxon>
        <taxon>Hyphomicrobiales</taxon>
        <taxon>Methylopilaceae</taxon>
        <taxon>Chenggangzhangella</taxon>
    </lineage>
</organism>
<gene>
    <name evidence="2" type="ORF">K6K41_12565</name>
</gene>
<accession>A0A9E6RC23</accession>
<reference evidence="2" key="1">
    <citation type="submission" date="2021-08" db="EMBL/GenBank/DDBJ databases">
        <authorList>
            <person name="Zhang H."/>
            <person name="Xu M."/>
            <person name="Yu Z."/>
            <person name="Yang L."/>
            <person name="Cai Y."/>
        </authorList>
    </citation>
    <scope>NUCLEOTIDE SEQUENCE</scope>
    <source>
        <strain evidence="2">CHL1</strain>
    </source>
</reference>
<protein>
    <submittedName>
        <fullName evidence="2">Metal-sensing transcriptional repressor</fullName>
    </submittedName>
</protein>
<name>A0A9E6RC23_9HYPH</name>
<dbReference type="RefSeq" id="WP_261405416.1">
    <property type="nucleotide sequence ID" value="NZ_CP081869.1"/>
</dbReference>
<sequence length="92" mass="10326">MSEPHLHESHPQVVARLKRAQGHLRSVIEMIEAGKPCVDVAQQLHAVEKAVGQAKRTLIQDHVDHCLEDAVVAGGRDQRRSLDEFRAITKYL</sequence>
<dbReference type="PANTHER" id="PTHR33677:SF3">
    <property type="entry name" value="COPPER-SENSING TRANSCRIPTIONAL REPRESSOR RICR"/>
    <property type="match status" value="1"/>
</dbReference>
<dbReference type="AlphaFoldDB" id="A0A9E6RC23"/>
<dbReference type="Proteomes" id="UP000825701">
    <property type="component" value="Chromosome"/>
</dbReference>
<evidence type="ECO:0000313" key="3">
    <source>
        <dbReference type="Proteomes" id="UP000825701"/>
    </source>
</evidence>
<evidence type="ECO:0000256" key="1">
    <source>
        <dbReference type="ARBA" id="ARBA00005260"/>
    </source>
</evidence>
<evidence type="ECO:0000313" key="2">
    <source>
        <dbReference type="EMBL" id="QZO02036.1"/>
    </source>
</evidence>
<dbReference type="Pfam" id="PF02583">
    <property type="entry name" value="Trns_repr_metal"/>
    <property type="match status" value="1"/>
</dbReference>
<dbReference type="CDD" id="cd10154">
    <property type="entry name" value="NreA-like_DUF156"/>
    <property type="match status" value="1"/>
</dbReference>
<dbReference type="InterPro" id="IPR003735">
    <property type="entry name" value="Metal_Tscrpt_repr"/>
</dbReference>
<dbReference type="PANTHER" id="PTHR33677">
    <property type="entry name" value="TRANSCRIPTIONAL REPRESSOR FRMR-RELATED"/>
    <property type="match status" value="1"/>
</dbReference>
<dbReference type="Gene3D" id="1.20.58.1000">
    <property type="entry name" value="Metal-sensitive repressor, helix protomer"/>
    <property type="match status" value="1"/>
</dbReference>
<dbReference type="GO" id="GO:0045892">
    <property type="term" value="P:negative regulation of DNA-templated transcription"/>
    <property type="evidence" value="ECO:0007669"/>
    <property type="project" value="UniProtKB-ARBA"/>
</dbReference>
<dbReference type="KEGG" id="cmet:K6K41_12565"/>
<comment type="similarity">
    <text evidence="1">Belongs to the FrmR/RcnR family.</text>
</comment>
<dbReference type="InterPro" id="IPR038390">
    <property type="entry name" value="Metal_Tscrpt_repr_sf"/>
</dbReference>
<dbReference type="GO" id="GO:0003677">
    <property type="term" value="F:DNA binding"/>
    <property type="evidence" value="ECO:0007669"/>
    <property type="project" value="InterPro"/>
</dbReference>
<dbReference type="GO" id="GO:0046872">
    <property type="term" value="F:metal ion binding"/>
    <property type="evidence" value="ECO:0007669"/>
    <property type="project" value="InterPro"/>
</dbReference>
<proteinExistence type="inferred from homology"/>
<keyword evidence="3" id="KW-1185">Reference proteome</keyword>